<keyword evidence="4 10" id="KW-1133">Transmembrane helix</keyword>
<evidence type="ECO:0000256" key="8">
    <source>
        <dbReference type="ARBA" id="ARBA00023224"/>
    </source>
</evidence>
<evidence type="ECO:0000256" key="3">
    <source>
        <dbReference type="ARBA" id="ARBA00022692"/>
    </source>
</evidence>
<comment type="similarity">
    <text evidence="2 9">Belongs to the G-protein coupled receptor 1 family.</text>
</comment>
<dbReference type="CDD" id="cd15203">
    <property type="entry name" value="7tmA_NPYR-like"/>
    <property type="match status" value="1"/>
</dbReference>
<feature type="transmembrane region" description="Helical" evidence="10">
    <location>
        <begin position="164"/>
        <end position="186"/>
    </location>
</feature>
<dbReference type="InterPro" id="IPR000276">
    <property type="entry name" value="GPCR_Rhodpsn"/>
</dbReference>
<comment type="caution">
    <text evidence="12">The sequence shown here is derived from an EMBL/GenBank/DDBJ whole genome shotgun (WGS) entry which is preliminary data.</text>
</comment>
<evidence type="ECO:0000259" key="11">
    <source>
        <dbReference type="PROSITE" id="PS50262"/>
    </source>
</evidence>
<keyword evidence="3 9" id="KW-0812">Transmembrane</keyword>
<evidence type="ECO:0000256" key="7">
    <source>
        <dbReference type="ARBA" id="ARBA00023170"/>
    </source>
</evidence>
<dbReference type="InterPro" id="IPR017452">
    <property type="entry name" value="GPCR_Rhodpsn_7TM"/>
</dbReference>
<gene>
    <name evidence="12" type="ORF">SNE40_012732</name>
</gene>
<dbReference type="PROSITE" id="PS00237">
    <property type="entry name" value="G_PROTEIN_RECEP_F1_1"/>
    <property type="match status" value="1"/>
</dbReference>
<dbReference type="SMART" id="SM01381">
    <property type="entry name" value="7TM_GPCR_Srsx"/>
    <property type="match status" value="1"/>
</dbReference>
<feature type="transmembrane region" description="Helical" evidence="10">
    <location>
        <begin position="214"/>
        <end position="236"/>
    </location>
</feature>
<evidence type="ECO:0000313" key="12">
    <source>
        <dbReference type="EMBL" id="KAK6177849.1"/>
    </source>
</evidence>
<feature type="domain" description="G-protein coupled receptors family 1 profile" evidence="11">
    <location>
        <begin position="64"/>
        <end position="341"/>
    </location>
</feature>
<evidence type="ECO:0000256" key="1">
    <source>
        <dbReference type="ARBA" id="ARBA00004141"/>
    </source>
</evidence>
<dbReference type="PRINTS" id="PR00237">
    <property type="entry name" value="GPCRRHODOPSN"/>
</dbReference>
<evidence type="ECO:0000256" key="2">
    <source>
        <dbReference type="ARBA" id="ARBA00010663"/>
    </source>
</evidence>
<dbReference type="PROSITE" id="PS50262">
    <property type="entry name" value="G_PROTEIN_RECEP_F1_2"/>
    <property type="match status" value="1"/>
</dbReference>
<dbReference type="GO" id="GO:0004983">
    <property type="term" value="F:neuropeptide Y receptor activity"/>
    <property type="evidence" value="ECO:0007669"/>
    <property type="project" value="InterPro"/>
</dbReference>
<sequence>MATINHTAGMSNSGTAMSNVSGASLGFDYMEILMQSKTEKTLEHTTEYILITCFAILITFGAAGNGLVCFVVTRNAQMRTPRNIFIINLAISDFTLCLFTQPLNLYKILQYHWTLGSFMCKFATMFQGTNVFVSTISITAIALDRFQVIVYPTKDSMKRAGAAIALISIWLISFLMASPFLLFSILKKAQPLPDFDFYIHICIEDVFLMTEKRAYSVAQIVVQYVLPIVIVIVAHLRICNKLKYRMVNQNNPVGARSPYQRKKNERQRNRKRKTNFLLIGIAVVFALSWLPLNIFNLLSEFNVDVFRSDLQGENRNINISLAYAICHMLVLASACLNPVLYGWLNDNFRTEFMKVLCCQCCKNVRAWLKRAPCCSKPTTQGPNVPAITFTTAGTNGGSCHVDDDDFTITPAKSFDDVSHVEAEGEPAIPIKHELGFKTPQFGCSLTP</sequence>
<dbReference type="GO" id="GO:0016020">
    <property type="term" value="C:membrane"/>
    <property type="evidence" value="ECO:0007669"/>
    <property type="project" value="UniProtKB-SubCell"/>
</dbReference>
<dbReference type="Pfam" id="PF00001">
    <property type="entry name" value="7tm_1"/>
    <property type="match status" value="1"/>
</dbReference>
<keyword evidence="5 9" id="KW-0297">G-protein coupled receptor</keyword>
<evidence type="ECO:0000256" key="4">
    <source>
        <dbReference type="ARBA" id="ARBA00022989"/>
    </source>
</evidence>
<dbReference type="EMBL" id="JAZGQO010000009">
    <property type="protein sequence ID" value="KAK6177849.1"/>
    <property type="molecule type" value="Genomic_DNA"/>
</dbReference>
<feature type="transmembrane region" description="Helical" evidence="10">
    <location>
        <begin position="276"/>
        <end position="299"/>
    </location>
</feature>
<dbReference type="PANTHER" id="PTHR24235:SF12">
    <property type="entry name" value="G-PROTEIN COUPLED RECEPTORS FAMILY 1 PROFILE DOMAIN-CONTAINING PROTEIN"/>
    <property type="match status" value="1"/>
</dbReference>
<keyword evidence="7 9" id="KW-0675">Receptor</keyword>
<accession>A0AAN8JLJ8</accession>
<dbReference type="InterPro" id="IPR000611">
    <property type="entry name" value="NPY_rcpt"/>
</dbReference>
<feature type="transmembrane region" description="Helical" evidence="10">
    <location>
        <begin position="48"/>
        <end position="72"/>
    </location>
</feature>
<dbReference type="AlphaFoldDB" id="A0AAN8JLJ8"/>
<organism evidence="12 13">
    <name type="scientific">Patella caerulea</name>
    <name type="common">Rayed Mediterranean limpet</name>
    <dbReference type="NCBI Taxonomy" id="87958"/>
    <lineage>
        <taxon>Eukaryota</taxon>
        <taxon>Metazoa</taxon>
        <taxon>Spiralia</taxon>
        <taxon>Lophotrochozoa</taxon>
        <taxon>Mollusca</taxon>
        <taxon>Gastropoda</taxon>
        <taxon>Patellogastropoda</taxon>
        <taxon>Patelloidea</taxon>
        <taxon>Patellidae</taxon>
        <taxon>Patella</taxon>
    </lineage>
</organism>
<name>A0AAN8JLJ8_PATCE</name>
<proteinExistence type="inferred from homology"/>
<comment type="subcellular location">
    <subcellularLocation>
        <location evidence="1">Membrane</location>
        <topology evidence="1">Multi-pass membrane protein</topology>
    </subcellularLocation>
</comment>
<keyword evidence="13" id="KW-1185">Reference proteome</keyword>
<feature type="transmembrane region" description="Helical" evidence="10">
    <location>
        <begin position="123"/>
        <end position="143"/>
    </location>
</feature>
<dbReference type="Proteomes" id="UP001347796">
    <property type="component" value="Unassembled WGS sequence"/>
</dbReference>
<keyword evidence="6 10" id="KW-0472">Membrane</keyword>
<reference evidence="12 13" key="1">
    <citation type="submission" date="2024-01" db="EMBL/GenBank/DDBJ databases">
        <title>The genome of the rayed Mediterranean limpet Patella caerulea (Linnaeus, 1758).</title>
        <authorList>
            <person name="Anh-Thu Weber A."/>
            <person name="Halstead-Nussloch G."/>
        </authorList>
    </citation>
    <scope>NUCLEOTIDE SEQUENCE [LARGE SCALE GENOMIC DNA]</scope>
    <source>
        <strain evidence="12">AATW-2023a</strain>
        <tissue evidence="12">Whole specimen</tissue>
    </source>
</reference>
<feature type="transmembrane region" description="Helical" evidence="10">
    <location>
        <begin position="84"/>
        <end position="103"/>
    </location>
</feature>
<dbReference type="PANTHER" id="PTHR24235">
    <property type="entry name" value="NEUROPEPTIDE Y RECEPTOR"/>
    <property type="match status" value="1"/>
</dbReference>
<evidence type="ECO:0000256" key="9">
    <source>
        <dbReference type="RuleBase" id="RU000688"/>
    </source>
</evidence>
<dbReference type="SUPFAM" id="SSF81321">
    <property type="entry name" value="Family A G protein-coupled receptor-like"/>
    <property type="match status" value="1"/>
</dbReference>
<evidence type="ECO:0000313" key="13">
    <source>
        <dbReference type="Proteomes" id="UP001347796"/>
    </source>
</evidence>
<evidence type="ECO:0000256" key="6">
    <source>
        <dbReference type="ARBA" id="ARBA00023136"/>
    </source>
</evidence>
<evidence type="ECO:0000256" key="5">
    <source>
        <dbReference type="ARBA" id="ARBA00023040"/>
    </source>
</evidence>
<feature type="transmembrane region" description="Helical" evidence="10">
    <location>
        <begin position="319"/>
        <end position="344"/>
    </location>
</feature>
<protein>
    <recommendedName>
        <fullName evidence="11">G-protein coupled receptors family 1 profile domain-containing protein</fullName>
    </recommendedName>
</protein>
<dbReference type="Gene3D" id="1.20.1070.10">
    <property type="entry name" value="Rhodopsin 7-helix transmembrane proteins"/>
    <property type="match status" value="1"/>
</dbReference>
<keyword evidence="8 9" id="KW-0807">Transducer</keyword>
<dbReference type="PRINTS" id="PR01012">
    <property type="entry name" value="NRPEPTIDEYR"/>
</dbReference>
<evidence type="ECO:0000256" key="10">
    <source>
        <dbReference type="SAM" id="Phobius"/>
    </source>
</evidence>